<dbReference type="GO" id="GO:0046983">
    <property type="term" value="F:protein dimerization activity"/>
    <property type="evidence" value="ECO:0007669"/>
    <property type="project" value="InterPro"/>
</dbReference>
<keyword evidence="2" id="KW-0805">Transcription regulation</keyword>
<evidence type="ECO:0000256" key="5">
    <source>
        <dbReference type="ARBA" id="ARBA00023242"/>
    </source>
</evidence>
<comment type="caution">
    <text evidence="8">The sequence shown here is derived from an EMBL/GenBank/DDBJ whole genome shotgun (WGS) entry which is preliminary data.</text>
</comment>
<name>A0AAN7DH01_9FUNG</name>
<dbReference type="PROSITE" id="PS50888">
    <property type="entry name" value="BHLH"/>
    <property type="match status" value="1"/>
</dbReference>
<dbReference type="InterPro" id="IPR036638">
    <property type="entry name" value="HLH_DNA-bd_sf"/>
</dbReference>
<protein>
    <recommendedName>
        <fullName evidence="7">BHLH domain-containing protein</fullName>
    </recommendedName>
</protein>
<dbReference type="InterPro" id="IPR052207">
    <property type="entry name" value="Max-like/E-box_TFs"/>
</dbReference>
<evidence type="ECO:0000256" key="6">
    <source>
        <dbReference type="SAM" id="MobiDB-lite"/>
    </source>
</evidence>
<gene>
    <name evidence="8" type="ORF">ATC70_011421</name>
</gene>
<evidence type="ECO:0000256" key="2">
    <source>
        <dbReference type="ARBA" id="ARBA00023015"/>
    </source>
</evidence>
<feature type="region of interest" description="Disordered" evidence="6">
    <location>
        <begin position="151"/>
        <end position="172"/>
    </location>
</feature>
<proteinExistence type="predicted"/>
<dbReference type="AlphaFoldDB" id="A0AAN7DH01"/>
<dbReference type="GO" id="GO:0000978">
    <property type="term" value="F:RNA polymerase II cis-regulatory region sequence-specific DNA binding"/>
    <property type="evidence" value="ECO:0007669"/>
    <property type="project" value="TreeGrafter"/>
</dbReference>
<evidence type="ECO:0000256" key="3">
    <source>
        <dbReference type="ARBA" id="ARBA00023125"/>
    </source>
</evidence>
<dbReference type="PANTHER" id="PTHR15741">
    <property type="entry name" value="BASIC HELIX-LOOP-HELIX ZIP TRANSCRIPTION FACTOR"/>
    <property type="match status" value="1"/>
</dbReference>
<evidence type="ECO:0000313" key="9">
    <source>
        <dbReference type="Proteomes" id="UP001304243"/>
    </source>
</evidence>
<dbReference type="SMART" id="SM00353">
    <property type="entry name" value="HLH"/>
    <property type="match status" value="1"/>
</dbReference>
<feature type="compositionally biased region" description="Basic and acidic residues" evidence="6">
    <location>
        <begin position="153"/>
        <end position="172"/>
    </location>
</feature>
<comment type="subcellular location">
    <subcellularLocation>
        <location evidence="1">Nucleus</location>
    </subcellularLocation>
</comment>
<organism evidence="8 9">
    <name type="scientific">Mucor velutinosus</name>
    <dbReference type="NCBI Taxonomy" id="708070"/>
    <lineage>
        <taxon>Eukaryota</taxon>
        <taxon>Fungi</taxon>
        <taxon>Fungi incertae sedis</taxon>
        <taxon>Mucoromycota</taxon>
        <taxon>Mucoromycotina</taxon>
        <taxon>Mucoromycetes</taxon>
        <taxon>Mucorales</taxon>
        <taxon>Mucorineae</taxon>
        <taxon>Mucoraceae</taxon>
        <taxon>Mucor</taxon>
    </lineage>
</organism>
<keyword evidence="9" id="KW-1185">Reference proteome</keyword>
<evidence type="ECO:0000256" key="1">
    <source>
        <dbReference type="ARBA" id="ARBA00004123"/>
    </source>
</evidence>
<dbReference type="PANTHER" id="PTHR15741:SF27">
    <property type="entry name" value="TRANSCRIPTION FACTOR AP-4"/>
    <property type="match status" value="1"/>
</dbReference>
<accession>A0AAN7DH01</accession>
<sequence>MNTASTVATNAFEAYNSTDRTMQRQAQTHYQQQQHPFLNQEQLYGSNRQSGAMWERQHQGSYNISSSNDCTPMSQYMRDKYHSLSTSTSAQNYTRNINTEDEPPLSVGSAAEFSKMTANNKYGNNSSLEDNGYLNLMNEKSSNTTIYAEDECQDQHERNKDTDQDDTHGEERLTCPKENVVERKRYRRESHNAVERRRRNNINDNIRSLGLLLPEYMCQGKLNKGTILQGSVMYVHMLNDQLSKYKARLEDLKYEAAALNPSLLHSATSAKYSHPAQNQQM</sequence>
<dbReference type="GeneID" id="89955107"/>
<dbReference type="InterPro" id="IPR011598">
    <property type="entry name" value="bHLH_dom"/>
</dbReference>
<keyword evidence="5" id="KW-0539">Nucleus</keyword>
<dbReference type="Proteomes" id="UP001304243">
    <property type="component" value="Unassembled WGS sequence"/>
</dbReference>
<dbReference type="EMBL" id="JASEJX010000014">
    <property type="protein sequence ID" value="KAK4516449.1"/>
    <property type="molecule type" value="Genomic_DNA"/>
</dbReference>
<evidence type="ECO:0000256" key="4">
    <source>
        <dbReference type="ARBA" id="ARBA00023163"/>
    </source>
</evidence>
<dbReference type="GO" id="GO:0000981">
    <property type="term" value="F:DNA-binding transcription factor activity, RNA polymerase II-specific"/>
    <property type="evidence" value="ECO:0007669"/>
    <property type="project" value="TreeGrafter"/>
</dbReference>
<dbReference type="Gene3D" id="4.10.280.10">
    <property type="entry name" value="Helix-loop-helix DNA-binding domain"/>
    <property type="match status" value="1"/>
</dbReference>
<evidence type="ECO:0000313" key="8">
    <source>
        <dbReference type="EMBL" id="KAK4516449.1"/>
    </source>
</evidence>
<keyword evidence="4" id="KW-0804">Transcription</keyword>
<dbReference type="RefSeq" id="XP_064683115.1">
    <property type="nucleotide sequence ID" value="XM_064830613.1"/>
</dbReference>
<dbReference type="Pfam" id="PF00010">
    <property type="entry name" value="HLH"/>
    <property type="match status" value="1"/>
</dbReference>
<reference evidence="8 9" key="1">
    <citation type="submission" date="2022-11" db="EMBL/GenBank/DDBJ databases">
        <title>Mucor velutinosus strain NIH1002 WGS.</title>
        <authorList>
            <person name="Subramanian P."/>
            <person name="Mullikin J.C."/>
            <person name="Segre J.A."/>
            <person name="Zelazny A.M."/>
        </authorList>
    </citation>
    <scope>NUCLEOTIDE SEQUENCE [LARGE SCALE GENOMIC DNA]</scope>
    <source>
        <strain evidence="8 9">NIH1002</strain>
    </source>
</reference>
<evidence type="ECO:0000259" key="7">
    <source>
        <dbReference type="PROSITE" id="PS50888"/>
    </source>
</evidence>
<keyword evidence="3" id="KW-0238">DNA-binding</keyword>
<dbReference type="GO" id="GO:0005634">
    <property type="term" value="C:nucleus"/>
    <property type="evidence" value="ECO:0007669"/>
    <property type="project" value="UniProtKB-SubCell"/>
</dbReference>
<feature type="domain" description="BHLH" evidence="7">
    <location>
        <begin position="186"/>
        <end position="238"/>
    </location>
</feature>
<dbReference type="SUPFAM" id="SSF47459">
    <property type="entry name" value="HLH, helix-loop-helix DNA-binding domain"/>
    <property type="match status" value="1"/>
</dbReference>